<reference evidence="1 2" key="1">
    <citation type="submission" date="2019-07" db="EMBL/GenBank/DDBJ databases">
        <title>WGS assembly of Gossypium tomentosum.</title>
        <authorList>
            <person name="Chen Z.J."/>
            <person name="Sreedasyam A."/>
            <person name="Ando A."/>
            <person name="Song Q."/>
            <person name="De L."/>
            <person name="Hulse-Kemp A."/>
            <person name="Ding M."/>
            <person name="Ye W."/>
            <person name="Kirkbride R."/>
            <person name="Jenkins J."/>
            <person name="Plott C."/>
            <person name="Lovell J."/>
            <person name="Lin Y.-M."/>
            <person name="Vaughn R."/>
            <person name="Liu B."/>
            <person name="Li W."/>
            <person name="Simpson S."/>
            <person name="Scheffler B."/>
            <person name="Saski C."/>
            <person name="Grover C."/>
            <person name="Hu G."/>
            <person name="Conover J."/>
            <person name="Carlson J."/>
            <person name="Shu S."/>
            <person name="Boston L."/>
            <person name="Williams M."/>
            <person name="Peterson D."/>
            <person name="Mcgee K."/>
            <person name="Jones D."/>
            <person name="Wendel J."/>
            <person name="Stelly D."/>
            <person name="Grimwood J."/>
            <person name="Schmutz J."/>
        </authorList>
    </citation>
    <scope>NUCLEOTIDE SEQUENCE [LARGE SCALE GENOMIC DNA]</scope>
    <source>
        <strain evidence="1">7179.01</strain>
    </source>
</reference>
<dbReference type="AlphaFoldDB" id="A0A5D2QXG2"/>
<gene>
    <name evidence="1" type="ORF">ES332_A04G039200v1</name>
</gene>
<organism evidence="1 2">
    <name type="scientific">Gossypium tomentosum</name>
    <name type="common">Hawaiian cotton</name>
    <name type="synonym">Gossypium sandvicense</name>
    <dbReference type="NCBI Taxonomy" id="34277"/>
    <lineage>
        <taxon>Eukaryota</taxon>
        <taxon>Viridiplantae</taxon>
        <taxon>Streptophyta</taxon>
        <taxon>Embryophyta</taxon>
        <taxon>Tracheophyta</taxon>
        <taxon>Spermatophyta</taxon>
        <taxon>Magnoliopsida</taxon>
        <taxon>eudicotyledons</taxon>
        <taxon>Gunneridae</taxon>
        <taxon>Pentapetalae</taxon>
        <taxon>rosids</taxon>
        <taxon>malvids</taxon>
        <taxon>Malvales</taxon>
        <taxon>Malvaceae</taxon>
        <taxon>Malvoideae</taxon>
        <taxon>Gossypium</taxon>
    </lineage>
</organism>
<accession>A0A5D2QXG2</accession>
<evidence type="ECO:0000313" key="1">
    <source>
        <dbReference type="EMBL" id="TYI32155.1"/>
    </source>
</evidence>
<evidence type="ECO:0000313" key="2">
    <source>
        <dbReference type="Proteomes" id="UP000322667"/>
    </source>
</evidence>
<dbReference type="Proteomes" id="UP000322667">
    <property type="component" value="Chromosome A04"/>
</dbReference>
<sequence>MDTTKIGVQKLDFASAILVGRREGVALGKFKKSRILGSDGQGKARLPVFLRLSFNIP</sequence>
<dbReference type="EMBL" id="CM017613">
    <property type="protein sequence ID" value="TYI32155.1"/>
    <property type="molecule type" value="Genomic_DNA"/>
</dbReference>
<keyword evidence="2" id="KW-1185">Reference proteome</keyword>
<name>A0A5D2QXG2_GOSTO</name>
<proteinExistence type="predicted"/>
<protein>
    <submittedName>
        <fullName evidence="1">Uncharacterized protein</fullName>
    </submittedName>
</protein>